<dbReference type="eggNOG" id="KOG0504">
    <property type="taxonomic scope" value="Eukaryota"/>
</dbReference>
<reference evidence="3" key="2">
    <citation type="submission" date="2025-08" db="UniProtKB">
        <authorList>
            <consortium name="Ensembl"/>
        </authorList>
    </citation>
    <scope>IDENTIFICATION</scope>
</reference>
<accession>G3VF22</accession>
<dbReference type="SMART" id="SM00248">
    <property type="entry name" value="ANK"/>
    <property type="match status" value="6"/>
</dbReference>
<protein>
    <recommendedName>
        <fullName evidence="2">LRRK2 ANK repeat domain-containing protein</fullName>
    </recommendedName>
</protein>
<reference evidence="3 4" key="1">
    <citation type="journal article" date="2011" name="Proc. Natl. Acad. Sci. U.S.A.">
        <title>Genetic diversity and population structure of the endangered marsupial Sarcophilus harrisii (Tasmanian devil).</title>
        <authorList>
            <person name="Miller W."/>
            <person name="Hayes V.M."/>
            <person name="Ratan A."/>
            <person name="Petersen D.C."/>
            <person name="Wittekindt N.E."/>
            <person name="Miller J."/>
            <person name="Walenz B."/>
            <person name="Knight J."/>
            <person name="Qi J."/>
            <person name="Zhao F."/>
            <person name="Wang Q."/>
            <person name="Bedoya-Reina O.C."/>
            <person name="Katiyar N."/>
            <person name="Tomsho L.P."/>
            <person name="Kasson L.M."/>
            <person name="Hardie R.A."/>
            <person name="Woodbridge P."/>
            <person name="Tindall E.A."/>
            <person name="Bertelsen M.F."/>
            <person name="Dixon D."/>
            <person name="Pyecroft S."/>
            <person name="Helgen K.M."/>
            <person name="Lesk A.M."/>
            <person name="Pringle T.H."/>
            <person name="Patterson N."/>
            <person name="Zhang Y."/>
            <person name="Kreiss A."/>
            <person name="Woods G.M."/>
            <person name="Jones M.E."/>
            <person name="Schuster S.C."/>
        </authorList>
    </citation>
    <scope>NUCLEOTIDE SEQUENCE [LARGE SCALE GENOMIC DNA]</scope>
</reference>
<dbReference type="PROSITE" id="PS50088">
    <property type="entry name" value="ANK_REPEAT"/>
    <property type="match status" value="4"/>
</dbReference>
<dbReference type="Gene3D" id="1.25.40.20">
    <property type="entry name" value="Ankyrin repeat-containing domain"/>
    <property type="match status" value="2"/>
</dbReference>
<dbReference type="OrthoDB" id="6089782at2759"/>
<dbReference type="OMA" id="YKSEING"/>
<sequence length="307" mass="34254">MKKIFNFCKKDQSPSSPSIKLPSYFAVGTPDLTPGYLIQDKDLGKLHKAASIGDVAKMQQLLLLGKNNVNDLDKVKRTPLHLACAKGYPDIVSLLVERKCKVDLQDKDSLTPLIKAVLCHQEECATILLKHGADPNLGDHNNNTALHYAAFDQNVAMAEKLLTYKADIEAKNKEGFTPFMFAVMKRSYELVELLLKMGANVNATDNTKRTSLMIAISMESMGIVNLLFQNNVDTTCEDEDGWTAEKYAKHFRYPLHIYHSLIDEQKLQKELYQPCSPQISCSEKTSGIRFGLGGSALDKEGRTDKPK</sequence>
<evidence type="ECO:0000313" key="4">
    <source>
        <dbReference type="Proteomes" id="UP000007648"/>
    </source>
</evidence>
<dbReference type="InterPro" id="IPR050657">
    <property type="entry name" value="Ankyrin_repeat_domain"/>
</dbReference>
<dbReference type="PANTHER" id="PTHR24147">
    <property type="entry name" value="ANKYRIN REPEAT DOMAIN 36-RELATED"/>
    <property type="match status" value="1"/>
</dbReference>
<dbReference type="InterPro" id="IPR056593">
    <property type="entry name" value="ANK_LRRK2"/>
</dbReference>
<proteinExistence type="predicted"/>
<dbReference type="InterPro" id="IPR002110">
    <property type="entry name" value="Ankyrin_rpt"/>
</dbReference>
<name>G3VF22_SARHA</name>
<dbReference type="KEGG" id="shr:100928659"/>
<gene>
    <name evidence="3" type="primary">LOC100928659</name>
</gene>
<dbReference type="SUPFAM" id="SSF48403">
    <property type="entry name" value="Ankyrin repeat"/>
    <property type="match status" value="1"/>
</dbReference>
<dbReference type="PRINTS" id="PR01415">
    <property type="entry name" value="ANKYRIN"/>
</dbReference>
<dbReference type="GeneTree" id="ENSGT00940000153661"/>
<keyword evidence="1" id="KW-0040">ANK repeat</keyword>
<organism evidence="3 4">
    <name type="scientific">Sarcophilus harrisii</name>
    <name type="common">Tasmanian devil</name>
    <name type="synonym">Sarcophilus laniarius</name>
    <dbReference type="NCBI Taxonomy" id="9305"/>
    <lineage>
        <taxon>Eukaryota</taxon>
        <taxon>Metazoa</taxon>
        <taxon>Chordata</taxon>
        <taxon>Craniata</taxon>
        <taxon>Vertebrata</taxon>
        <taxon>Euteleostomi</taxon>
        <taxon>Mammalia</taxon>
        <taxon>Metatheria</taxon>
        <taxon>Dasyuromorphia</taxon>
        <taxon>Dasyuridae</taxon>
        <taxon>Sarcophilus</taxon>
    </lineage>
</organism>
<dbReference type="PANTHER" id="PTHR24147:SF53">
    <property type="entry name" value="ANKYRIN REPEAT DOMAIN 26"/>
    <property type="match status" value="1"/>
</dbReference>
<feature type="repeat" description="ANK" evidence="1">
    <location>
        <begin position="108"/>
        <end position="140"/>
    </location>
</feature>
<dbReference type="STRING" id="9305.ENSSHAP00000001776"/>
<dbReference type="InterPro" id="IPR036770">
    <property type="entry name" value="Ankyrin_rpt-contain_sf"/>
</dbReference>
<keyword evidence="4" id="KW-1185">Reference proteome</keyword>
<feature type="domain" description="LRRK2 ANK repeat" evidence="2">
    <location>
        <begin position="142"/>
        <end position="229"/>
    </location>
</feature>
<dbReference type="AlphaFoldDB" id="G3VF22"/>
<feature type="repeat" description="ANK" evidence="1">
    <location>
        <begin position="141"/>
        <end position="173"/>
    </location>
</feature>
<dbReference type="Proteomes" id="UP000007648">
    <property type="component" value="Unassembled WGS sequence"/>
</dbReference>
<dbReference type="Pfam" id="PF12796">
    <property type="entry name" value="Ank_2"/>
    <property type="match status" value="1"/>
</dbReference>
<dbReference type="RefSeq" id="XP_031793885.1">
    <property type="nucleotide sequence ID" value="XM_031938025.1"/>
</dbReference>
<feature type="repeat" description="ANK" evidence="1">
    <location>
        <begin position="174"/>
        <end position="206"/>
    </location>
</feature>
<dbReference type="Pfam" id="PF23745">
    <property type="entry name" value="ANK_LRRK2"/>
    <property type="match status" value="1"/>
</dbReference>
<evidence type="ECO:0000256" key="1">
    <source>
        <dbReference type="PROSITE-ProRule" id="PRU00023"/>
    </source>
</evidence>
<dbReference type="GeneID" id="100928659"/>
<dbReference type="PROSITE" id="PS50297">
    <property type="entry name" value="ANK_REP_REGION"/>
    <property type="match status" value="3"/>
</dbReference>
<feature type="repeat" description="ANK" evidence="1">
    <location>
        <begin position="75"/>
        <end position="107"/>
    </location>
</feature>
<evidence type="ECO:0000259" key="2">
    <source>
        <dbReference type="Pfam" id="PF23745"/>
    </source>
</evidence>
<dbReference type="Ensembl" id="ENSSHAT00000001795.2">
    <property type="protein sequence ID" value="ENSSHAP00000001776.1"/>
    <property type="gene ID" value="ENSSHAG00000001583.2"/>
</dbReference>
<evidence type="ECO:0000313" key="3">
    <source>
        <dbReference type="Ensembl" id="ENSSHAP00000001776.1"/>
    </source>
</evidence>
<dbReference type="HOGENOM" id="CLU_000134_9_1_1"/>
<reference evidence="3" key="3">
    <citation type="submission" date="2025-09" db="UniProtKB">
        <authorList>
            <consortium name="Ensembl"/>
        </authorList>
    </citation>
    <scope>IDENTIFICATION</scope>
</reference>
<dbReference type="InParanoid" id="G3VF22"/>